<dbReference type="SUPFAM" id="SSF53474">
    <property type="entry name" value="alpha/beta-Hydrolases"/>
    <property type="match status" value="1"/>
</dbReference>
<dbReference type="InterPro" id="IPR002925">
    <property type="entry name" value="Dienelactn_hydro"/>
</dbReference>
<feature type="domain" description="Dienelactone hydrolase" evidence="1">
    <location>
        <begin position="18"/>
        <end position="230"/>
    </location>
</feature>
<gene>
    <name evidence="2" type="ORF">HQR01_09305</name>
</gene>
<evidence type="ECO:0000259" key="1">
    <source>
        <dbReference type="Pfam" id="PF01738"/>
    </source>
</evidence>
<protein>
    <submittedName>
        <fullName evidence="2">Dienelactone hydrolase family protein</fullName>
    </submittedName>
</protein>
<dbReference type="GO" id="GO:0016787">
    <property type="term" value="F:hydrolase activity"/>
    <property type="evidence" value="ECO:0007669"/>
    <property type="project" value="UniProtKB-KW"/>
</dbReference>
<reference evidence="2 3" key="1">
    <citation type="submission" date="2020-05" db="EMBL/GenBank/DDBJ databases">
        <title>Erythrobacter mangrovi sp. nov., isolated from rhizosphere soil of mangrove plant (Kandelia candel).</title>
        <authorList>
            <person name="Ye Y.H."/>
        </authorList>
    </citation>
    <scope>NUCLEOTIDE SEQUENCE [LARGE SCALE GENOMIC DNA]</scope>
    <source>
        <strain evidence="2 3">EB310</strain>
    </source>
</reference>
<name>A0A7D4BAE1_9SPHN</name>
<keyword evidence="2" id="KW-0378">Hydrolase</keyword>
<dbReference type="Proteomes" id="UP000504693">
    <property type="component" value="Chromosome"/>
</dbReference>
<dbReference type="KEGG" id="emv:HQR01_09305"/>
<sequence length="236" mass="25551">MKDFIKVPYADGDTPLTALRMTPDGPARAAVAIFPTFMNSTPGVEAKARDLVEAGYSVLIGDFYGPEAPSDFQQAFAVMTKLRSDPRAMRTRLRATIALLRELEPDVPQLAIGFCLGGFAVLEMARDGQDLAVVVSFHGLLETPLPAVDAIGPRILVCHGDADALVPRSQVNGFWEEMDRVSANWHFHSYAGVEHGFTNPVMLDGSPNPAFNASADRQSWAAMHALFDEVLGQAHA</sequence>
<proteinExistence type="predicted"/>
<dbReference type="AlphaFoldDB" id="A0A7D4BAE1"/>
<evidence type="ECO:0000313" key="3">
    <source>
        <dbReference type="Proteomes" id="UP000504693"/>
    </source>
</evidence>
<dbReference type="Pfam" id="PF01738">
    <property type="entry name" value="DLH"/>
    <property type="match status" value="1"/>
</dbReference>
<organism evidence="2 3">
    <name type="scientific">Erythrobacter mangrovi</name>
    <dbReference type="NCBI Taxonomy" id="2739433"/>
    <lineage>
        <taxon>Bacteria</taxon>
        <taxon>Pseudomonadati</taxon>
        <taxon>Pseudomonadota</taxon>
        <taxon>Alphaproteobacteria</taxon>
        <taxon>Sphingomonadales</taxon>
        <taxon>Erythrobacteraceae</taxon>
        <taxon>Erythrobacter/Porphyrobacter group</taxon>
        <taxon>Erythrobacter</taxon>
    </lineage>
</organism>
<dbReference type="EMBL" id="CP053921">
    <property type="protein sequence ID" value="QKG71541.1"/>
    <property type="molecule type" value="Genomic_DNA"/>
</dbReference>
<dbReference type="Gene3D" id="3.40.50.1820">
    <property type="entry name" value="alpha/beta hydrolase"/>
    <property type="match status" value="1"/>
</dbReference>
<dbReference type="PANTHER" id="PTHR22946">
    <property type="entry name" value="DIENELACTONE HYDROLASE DOMAIN-CONTAINING PROTEIN-RELATED"/>
    <property type="match status" value="1"/>
</dbReference>
<accession>A0A7D4BAE1</accession>
<keyword evidence="3" id="KW-1185">Reference proteome</keyword>
<dbReference type="InterPro" id="IPR029058">
    <property type="entry name" value="AB_hydrolase_fold"/>
</dbReference>
<dbReference type="PANTHER" id="PTHR22946:SF0">
    <property type="entry name" value="DIENELACTONE HYDROLASE DOMAIN-CONTAINING PROTEIN"/>
    <property type="match status" value="1"/>
</dbReference>
<evidence type="ECO:0000313" key="2">
    <source>
        <dbReference type="EMBL" id="QKG71541.1"/>
    </source>
</evidence>
<dbReference type="InterPro" id="IPR050261">
    <property type="entry name" value="FrsA_esterase"/>
</dbReference>